<dbReference type="GO" id="GO:0004869">
    <property type="term" value="F:cysteine-type endopeptidase inhibitor activity"/>
    <property type="evidence" value="ECO:0007669"/>
    <property type="project" value="UniProtKB-KW"/>
</dbReference>
<proteinExistence type="predicted"/>
<evidence type="ECO:0000313" key="7">
    <source>
        <dbReference type="Proteomes" id="UP000270036"/>
    </source>
</evidence>
<dbReference type="SUPFAM" id="SSF141066">
    <property type="entry name" value="ICP-like"/>
    <property type="match status" value="1"/>
</dbReference>
<name>A0A3S4UQU0_9FLAO</name>
<keyword evidence="2" id="KW-0789">Thiol protease inhibitor</keyword>
<evidence type="ECO:0000313" key="4">
    <source>
        <dbReference type="EMBL" id="KEY19605.1"/>
    </source>
</evidence>
<evidence type="ECO:0000313" key="6">
    <source>
        <dbReference type="Proteomes" id="UP000028349"/>
    </source>
</evidence>
<dbReference type="KEGG" id="cant:NCTC13489_00672"/>
<accession>A0A3S4UQU0</accession>
<dbReference type="Proteomes" id="UP000270036">
    <property type="component" value="Chromosome"/>
</dbReference>
<protein>
    <submittedName>
        <fullName evidence="5">Predicted secreted protein</fullName>
    </submittedName>
</protein>
<evidence type="ECO:0000256" key="1">
    <source>
        <dbReference type="ARBA" id="ARBA00022690"/>
    </source>
</evidence>
<dbReference type="Pfam" id="PF09394">
    <property type="entry name" value="Inhibitor_I42"/>
    <property type="match status" value="1"/>
</dbReference>
<reference evidence="5 7" key="2">
    <citation type="submission" date="2018-12" db="EMBL/GenBank/DDBJ databases">
        <authorList>
            <consortium name="Pathogen Informatics"/>
        </authorList>
    </citation>
    <scope>NUCLEOTIDE SEQUENCE [LARGE SCALE GENOMIC DNA]</scope>
    <source>
        <strain evidence="5 7">NCTC13489</strain>
    </source>
</reference>
<evidence type="ECO:0000313" key="5">
    <source>
        <dbReference type="EMBL" id="VEH96995.1"/>
    </source>
</evidence>
<reference evidence="4 6" key="1">
    <citation type="submission" date="2014-07" db="EMBL/GenBank/DDBJ databases">
        <authorList>
            <person name="Pisani N.G."/>
            <person name="Newman J.D."/>
        </authorList>
    </citation>
    <scope>NUCLEOTIDE SEQUENCE [LARGE SCALE GENOMIC DNA]</scope>
    <source>
        <strain evidence="4 6">LMG 24720</strain>
    </source>
</reference>
<dbReference type="RefSeq" id="WP_034720869.1">
    <property type="nucleotide sequence ID" value="NZ_FOIX01000003.1"/>
</dbReference>
<gene>
    <name evidence="4" type="ORF">HY04_14540</name>
    <name evidence="5" type="ORF">NCTC13489_00672</name>
</gene>
<keyword evidence="1" id="KW-0646">Protease inhibitor</keyword>
<sequence length="102" mass="11512">MNNEIVHLNRGEVQRITLPGRGSTGLQLLHRTDNDSILLISRVSQNKKSDETGSNQLGGSVEITFEMKALEPGETKVTFYETLPWEKDFKEIVVKELTVQVK</sequence>
<dbReference type="EMBL" id="JPEP01000002">
    <property type="protein sequence ID" value="KEY19605.1"/>
    <property type="molecule type" value="Genomic_DNA"/>
</dbReference>
<dbReference type="InterPro" id="IPR018990">
    <property type="entry name" value="Prot_inh_I42_chagasin"/>
</dbReference>
<dbReference type="AlphaFoldDB" id="A0A3S4UQU0"/>
<dbReference type="InterPro" id="IPR036331">
    <property type="entry name" value="Chagasin-like_sf"/>
</dbReference>
<feature type="domain" description="Proteinase inhibitor I42 chagasin" evidence="3">
    <location>
        <begin position="8"/>
        <end position="88"/>
    </location>
</feature>
<evidence type="ECO:0000259" key="3">
    <source>
        <dbReference type="Pfam" id="PF09394"/>
    </source>
</evidence>
<dbReference type="Gene3D" id="2.60.40.2020">
    <property type="match status" value="1"/>
</dbReference>
<evidence type="ECO:0000256" key="2">
    <source>
        <dbReference type="ARBA" id="ARBA00022704"/>
    </source>
</evidence>
<dbReference type="Proteomes" id="UP000028349">
    <property type="component" value="Unassembled WGS sequence"/>
</dbReference>
<organism evidence="5 7">
    <name type="scientific">Kaistella antarctica</name>
    <dbReference type="NCBI Taxonomy" id="266748"/>
    <lineage>
        <taxon>Bacteria</taxon>
        <taxon>Pseudomonadati</taxon>
        <taxon>Bacteroidota</taxon>
        <taxon>Flavobacteriia</taxon>
        <taxon>Flavobacteriales</taxon>
        <taxon>Weeksellaceae</taxon>
        <taxon>Chryseobacterium group</taxon>
        <taxon>Kaistella</taxon>
    </lineage>
</organism>
<dbReference type="EMBL" id="LR134441">
    <property type="protein sequence ID" value="VEH96995.1"/>
    <property type="molecule type" value="Genomic_DNA"/>
</dbReference>
<keyword evidence="6" id="KW-1185">Reference proteome</keyword>